<dbReference type="EMBL" id="CP031264">
    <property type="protein sequence ID" value="AXI77934.1"/>
    <property type="molecule type" value="Genomic_DNA"/>
</dbReference>
<gene>
    <name evidence="1" type="ORF">C7M71_011290</name>
</gene>
<name>A0A345SW29_9ACTN</name>
<dbReference type="SUPFAM" id="SSF140453">
    <property type="entry name" value="EsxAB dimer-like"/>
    <property type="match status" value="1"/>
</dbReference>
<dbReference type="OrthoDB" id="4551929at2"/>
<accession>A0A345SW29</accession>
<dbReference type="AlphaFoldDB" id="A0A345SW29"/>
<protein>
    <submittedName>
        <fullName evidence="1">Uncharacterized protein</fullName>
    </submittedName>
</protein>
<evidence type="ECO:0000313" key="2">
    <source>
        <dbReference type="Proteomes" id="UP000249340"/>
    </source>
</evidence>
<proteinExistence type="predicted"/>
<reference evidence="2" key="1">
    <citation type="submission" date="2018-07" db="EMBL/GenBank/DDBJ databases">
        <title>Streptacidiphilus bronchialis DSM 106435 chromosome.</title>
        <authorList>
            <person name="Batra D."/>
            <person name="Gulvik C.A."/>
        </authorList>
    </citation>
    <scope>NUCLEOTIDE SEQUENCE [LARGE SCALE GENOMIC DNA]</scope>
    <source>
        <strain evidence="2">DSM 106435</strain>
    </source>
</reference>
<dbReference type="KEGG" id="stri:C7M71_011290"/>
<dbReference type="Gene3D" id="1.10.287.1060">
    <property type="entry name" value="ESAT-6-like"/>
    <property type="match status" value="1"/>
</dbReference>
<dbReference type="Proteomes" id="UP000249340">
    <property type="component" value="Chromosome"/>
</dbReference>
<dbReference type="InterPro" id="IPR036689">
    <property type="entry name" value="ESAT-6-like_sf"/>
</dbReference>
<organism evidence="1 2">
    <name type="scientific">Peterkaempfera bronchialis</name>
    <dbReference type="NCBI Taxonomy" id="2126346"/>
    <lineage>
        <taxon>Bacteria</taxon>
        <taxon>Bacillati</taxon>
        <taxon>Actinomycetota</taxon>
        <taxon>Actinomycetes</taxon>
        <taxon>Kitasatosporales</taxon>
        <taxon>Streptomycetaceae</taxon>
        <taxon>Peterkaempfera</taxon>
    </lineage>
</organism>
<sequence>MGESMADGFRVEADELAQVSKELREATGSMGGAMHALDSTSPQVTGHRMLDMACAGFADNWKYGLKQLNETLHAINEGLDVTVKAYRESDEAIRRTMTGQVA</sequence>
<evidence type="ECO:0000313" key="1">
    <source>
        <dbReference type="EMBL" id="AXI77934.1"/>
    </source>
</evidence>
<keyword evidence="2" id="KW-1185">Reference proteome</keyword>